<organism evidence="1 2">
    <name type="scientific">Lentithecium fluviatile CBS 122367</name>
    <dbReference type="NCBI Taxonomy" id="1168545"/>
    <lineage>
        <taxon>Eukaryota</taxon>
        <taxon>Fungi</taxon>
        <taxon>Dikarya</taxon>
        <taxon>Ascomycota</taxon>
        <taxon>Pezizomycotina</taxon>
        <taxon>Dothideomycetes</taxon>
        <taxon>Pleosporomycetidae</taxon>
        <taxon>Pleosporales</taxon>
        <taxon>Massarineae</taxon>
        <taxon>Lentitheciaceae</taxon>
        <taxon>Lentithecium</taxon>
    </lineage>
</organism>
<gene>
    <name evidence="1" type="ORF">K458DRAFT_240086</name>
</gene>
<keyword evidence="2" id="KW-1185">Reference proteome</keyword>
<accession>A0A6G1IG08</accession>
<reference evidence="1" key="1">
    <citation type="journal article" date="2020" name="Stud. Mycol.">
        <title>101 Dothideomycetes genomes: a test case for predicting lifestyles and emergence of pathogens.</title>
        <authorList>
            <person name="Haridas S."/>
            <person name="Albert R."/>
            <person name="Binder M."/>
            <person name="Bloem J."/>
            <person name="Labutti K."/>
            <person name="Salamov A."/>
            <person name="Andreopoulos B."/>
            <person name="Baker S."/>
            <person name="Barry K."/>
            <person name="Bills G."/>
            <person name="Bluhm B."/>
            <person name="Cannon C."/>
            <person name="Castanera R."/>
            <person name="Culley D."/>
            <person name="Daum C."/>
            <person name="Ezra D."/>
            <person name="Gonzalez J."/>
            <person name="Henrissat B."/>
            <person name="Kuo A."/>
            <person name="Liang C."/>
            <person name="Lipzen A."/>
            <person name="Lutzoni F."/>
            <person name="Magnuson J."/>
            <person name="Mondo S."/>
            <person name="Nolan M."/>
            <person name="Ohm R."/>
            <person name="Pangilinan J."/>
            <person name="Park H.-J."/>
            <person name="Ramirez L."/>
            <person name="Alfaro M."/>
            <person name="Sun H."/>
            <person name="Tritt A."/>
            <person name="Yoshinaga Y."/>
            <person name="Zwiers L.-H."/>
            <person name="Turgeon B."/>
            <person name="Goodwin S."/>
            <person name="Spatafora J."/>
            <person name="Crous P."/>
            <person name="Grigoriev I."/>
        </authorList>
    </citation>
    <scope>NUCLEOTIDE SEQUENCE</scope>
    <source>
        <strain evidence="1">CBS 122367</strain>
    </source>
</reference>
<dbReference type="Proteomes" id="UP000799291">
    <property type="component" value="Unassembled WGS sequence"/>
</dbReference>
<dbReference type="OrthoDB" id="3776608at2759"/>
<proteinExistence type="predicted"/>
<sequence length="78" mass="9627">MPYLIDTPTNPRSFLTNNPVIYMDARSWGWPVESLPYRDDYCKSVRDEERQRGEYERRDRQLKEIWTEELERRRSEAE</sequence>
<protein>
    <submittedName>
        <fullName evidence="1">Uncharacterized protein</fullName>
    </submittedName>
</protein>
<name>A0A6G1IG08_9PLEO</name>
<evidence type="ECO:0000313" key="2">
    <source>
        <dbReference type="Proteomes" id="UP000799291"/>
    </source>
</evidence>
<dbReference type="EMBL" id="MU005625">
    <property type="protein sequence ID" value="KAF2677167.1"/>
    <property type="molecule type" value="Genomic_DNA"/>
</dbReference>
<evidence type="ECO:0000313" key="1">
    <source>
        <dbReference type="EMBL" id="KAF2677167.1"/>
    </source>
</evidence>
<dbReference type="AlphaFoldDB" id="A0A6G1IG08"/>
<feature type="non-terminal residue" evidence="1">
    <location>
        <position position="78"/>
    </location>
</feature>